<name>A0A6J5QH13_9CAUD</name>
<protein>
    <submittedName>
        <fullName evidence="1">Uncharacterized protein</fullName>
    </submittedName>
</protein>
<sequence>MDKKVKRQKAKGSGRKKLYNEETDVVTFRAPVSKIEEIKKHVKGMLRNYMRL</sequence>
<dbReference type="EMBL" id="LR797049">
    <property type="protein sequence ID" value="CAB4183643.1"/>
    <property type="molecule type" value="Genomic_DNA"/>
</dbReference>
<proteinExistence type="predicted"/>
<organism evidence="1">
    <name type="scientific">uncultured Caudovirales phage</name>
    <dbReference type="NCBI Taxonomy" id="2100421"/>
    <lineage>
        <taxon>Viruses</taxon>
        <taxon>Duplodnaviria</taxon>
        <taxon>Heunggongvirae</taxon>
        <taxon>Uroviricota</taxon>
        <taxon>Caudoviricetes</taxon>
        <taxon>Peduoviridae</taxon>
        <taxon>Maltschvirus</taxon>
        <taxon>Maltschvirus maltsch</taxon>
    </lineage>
</organism>
<gene>
    <name evidence="1" type="ORF">UFOVP1106_33</name>
</gene>
<evidence type="ECO:0000313" key="1">
    <source>
        <dbReference type="EMBL" id="CAB4183643.1"/>
    </source>
</evidence>
<accession>A0A6J5QH13</accession>
<reference evidence="1" key="1">
    <citation type="submission" date="2020-05" db="EMBL/GenBank/DDBJ databases">
        <authorList>
            <person name="Chiriac C."/>
            <person name="Salcher M."/>
            <person name="Ghai R."/>
            <person name="Kavagutti S V."/>
        </authorList>
    </citation>
    <scope>NUCLEOTIDE SEQUENCE</scope>
</reference>